<feature type="non-terminal residue" evidence="9">
    <location>
        <position position="260"/>
    </location>
</feature>
<dbReference type="Pfam" id="PF03600">
    <property type="entry name" value="CitMHS"/>
    <property type="match status" value="1"/>
</dbReference>
<dbReference type="InterPro" id="IPR051679">
    <property type="entry name" value="DASS-Related_Transporters"/>
</dbReference>
<dbReference type="InterPro" id="IPR004680">
    <property type="entry name" value="Cit_transptr-like_dom"/>
</dbReference>
<protein>
    <recommendedName>
        <fullName evidence="8">RCK C-terminal domain-containing protein</fullName>
    </recommendedName>
</protein>
<keyword evidence="4" id="KW-0677">Repeat</keyword>
<gene>
    <name evidence="9" type="ORF">S01H1_37810</name>
</gene>
<dbReference type="InterPro" id="IPR006037">
    <property type="entry name" value="RCK_C"/>
</dbReference>
<sequence>MPLAYGSLLGGLTTQIGTPPNILVSDALRHEGLRSFTFFDFTPVGLTIMFAGTAFMVFIGRHLLPKRDVVKESSHEKDADRETQYDLQERLFNIRIPQDSMLVNKTLAQSRMGSALGWNVISITRKDRTLMAPGPSNTLRAGDQLTVEGRIENLKELKNWQQLIIEEGGIDIEGPYSTDIKIGEILLPGNSQFVGKTLNSIGFRGRFGANVLAIRRKGNIKRTNLQDEPLELGDMLLIAGHHKDLEEFERIAGFDQFRYV</sequence>
<evidence type="ECO:0000256" key="5">
    <source>
        <dbReference type="ARBA" id="ARBA00022989"/>
    </source>
</evidence>
<evidence type="ECO:0000256" key="6">
    <source>
        <dbReference type="ARBA" id="ARBA00023136"/>
    </source>
</evidence>
<dbReference type="GO" id="GO:0008324">
    <property type="term" value="F:monoatomic cation transmembrane transporter activity"/>
    <property type="evidence" value="ECO:0007669"/>
    <property type="project" value="InterPro"/>
</dbReference>
<keyword evidence="3 7" id="KW-0812">Transmembrane</keyword>
<dbReference type="GO" id="GO:0005886">
    <property type="term" value="C:plasma membrane"/>
    <property type="evidence" value="ECO:0007669"/>
    <property type="project" value="TreeGrafter"/>
</dbReference>
<keyword evidence="6 7" id="KW-0472">Membrane</keyword>
<dbReference type="PANTHER" id="PTHR43652:SF1">
    <property type="entry name" value="RESPONSE REGULATOR"/>
    <property type="match status" value="1"/>
</dbReference>
<dbReference type="Pfam" id="PF02080">
    <property type="entry name" value="TrkA_C"/>
    <property type="match status" value="1"/>
</dbReference>
<dbReference type="GO" id="GO:0006813">
    <property type="term" value="P:potassium ion transport"/>
    <property type="evidence" value="ECO:0007669"/>
    <property type="project" value="InterPro"/>
</dbReference>
<evidence type="ECO:0000256" key="2">
    <source>
        <dbReference type="ARBA" id="ARBA00022448"/>
    </source>
</evidence>
<dbReference type="Gene3D" id="3.30.70.1450">
    <property type="entry name" value="Regulator of K+ conductance, C-terminal domain"/>
    <property type="match status" value="2"/>
</dbReference>
<evidence type="ECO:0000313" key="9">
    <source>
        <dbReference type="EMBL" id="GAG00570.1"/>
    </source>
</evidence>
<evidence type="ECO:0000256" key="3">
    <source>
        <dbReference type="ARBA" id="ARBA00022692"/>
    </source>
</evidence>
<dbReference type="EMBL" id="BARS01023758">
    <property type="protein sequence ID" value="GAG00570.1"/>
    <property type="molecule type" value="Genomic_DNA"/>
</dbReference>
<dbReference type="AlphaFoldDB" id="X0U4T9"/>
<dbReference type="SUPFAM" id="SSF116726">
    <property type="entry name" value="TrkA C-terminal domain-like"/>
    <property type="match status" value="2"/>
</dbReference>
<feature type="transmembrane region" description="Helical" evidence="7">
    <location>
        <begin position="44"/>
        <end position="64"/>
    </location>
</feature>
<comment type="subcellular location">
    <subcellularLocation>
        <location evidence="1">Membrane</location>
        <topology evidence="1">Multi-pass membrane protein</topology>
    </subcellularLocation>
</comment>
<comment type="caution">
    <text evidence="9">The sequence shown here is derived from an EMBL/GenBank/DDBJ whole genome shotgun (WGS) entry which is preliminary data.</text>
</comment>
<dbReference type="InterPro" id="IPR036721">
    <property type="entry name" value="RCK_C_sf"/>
</dbReference>
<evidence type="ECO:0000256" key="7">
    <source>
        <dbReference type="SAM" id="Phobius"/>
    </source>
</evidence>
<name>X0U4T9_9ZZZZ</name>
<accession>X0U4T9</accession>
<feature type="domain" description="RCK C-terminal" evidence="8">
    <location>
        <begin position="79"/>
        <end position="163"/>
    </location>
</feature>
<evidence type="ECO:0000256" key="4">
    <source>
        <dbReference type="ARBA" id="ARBA00022737"/>
    </source>
</evidence>
<proteinExistence type="predicted"/>
<keyword evidence="2" id="KW-0813">Transport</keyword>
<dbReference type="PROSITE" id="PS51202">
    <property type="entry name" value="RCK_C"/>
    <property type="match status" value="2"/>
</dbReference>
<evidence type="ECO:0000256" key="1">
    <source>
        <dbReference type="ARBA" id="ARBA00004141"/>
    </source>
</evidence>
<organism evidence="9">
    <name type="scientific">marine sediment metagenome</name>
    <dbReference type="NCBI Taxonomy" id="412755"/>
    <lineage>
        <taxon>unclassified sequences</taxon>
        <taxon>metagenomes</taxon>
        <taxon>ecological metagenomes</taxon>
    </lineage>
</organism>
<feature type="domain" description="RCK C-terminal" evidence="8">
    <location>
        <begin position="170"/>
        <end position="254"/>
    </location>
</feature>
<keyword evidence="5 7" id="KW-1133">Transmembrane helix</keyword>
<reference evidence="9" key="1">
    <citation type="journal article" date="2014" name="Front. Microbiol.">
        <title>High frequency of phylogenetically diverse reductive dehalogenase-homologous genes in deep subseafloor sedimentary metagenomes.</title>
        <authorList>
            <person name="Kawai M."/>
            <person name="Futagami T."/>
            <person name="Toyoda A."/>
            <person name="Takaki Y."/>
            <person name="Nishi S."/>
            <person name="Hori S."/>
            <person name="Arai W."/>
            <person name="Tsubouchi T."/>
            <person name="Morono Y."/>
            <person name="Uchiyama I."/>
            <person name="Ito T."/>
            <person name="Fujiyama A."/>
            <person name="Inagaki F."/>
            <person name="Takami H."/>
        </authorList>
    </citation>
    <scope>NUCLEOTIDE SEQUENCE</scope>
    <source>
        <strain evidence="9">Expedition CK06-06</strain>
    </source>
</reference>
<evidence type="ECO:0000259" key="8">
    <source>
        <dbReference type="PROSITE" id="PS51202"/>
    </source>
</evidence>
<dbReference type="PANTHER" id="PTHR43652">
    <property type="entry name" value="BASIC AMINO ACID ANTIPORTER YFCC-RELATED"/>
    <property type="match status" value="1"/>
</dbReference>